<organism evidence="2 3">
    <name type="scientific">Pseudomonas phage PMBT3</name>
    <dbReference type="NCBI Taxonomy" id="2059856"/>
    <lineage>
        <taxon>Viruses</taxon>
        <taxon>Duplodnaviria</taxon>
        <taxon>Heunggongvirae</taxon>
        <taxon>Uroviricota</taxon>
        <taxon>Caudoviricetes</taxon>
        <taxon>Maxrubnervirus</taxon>
        <taxon>Maxrubnervirus PMBT3</taxon>
    </lineage>
</organism>
<evidence type="ECO:0000256" key="1">
    <source>
        <dbReference type="SAM" id="MobiDB-lite"/>
    </source>
</evidence>
<dbReference type="KEGG" id="vg:54986975"/>
<feature type="region of interest" description="Disordered" evidence="1">
    <location>
        <begin position="1"/>
        <end position="20"/>
    </location>
</feature>
<dbReference type="GeneID" id="54986975"/>
<name>A0A2I6PHW1_9CAUD</name>
<accession>A0A2I6PHW1</accession>
<evidence type="ECO:0000313" key="3">
    <source>
        <dbReference type="Proteomes" id="UP000240704"/>
    </source>
</evidence>
<sequence>MKQVVHNPADYTDDSTAWNDPGSLAPVGSDIMIQMPTGTAIHHPEWPDAAISNKDEVVQVKRTAHISDKTRAMRYELLDGSYVFGRFRWTHG</sequence>
<dbReference type="EMBL" id="MG596799">
    <property type="protein sequence ID" value="AUM59636.1"/>
    <property type="molecule type" value="Genomic_DNA"/>
</dbReference>
<dbReference type="RefSeq" id="YP_009796585.1">
    <property type="nucleotide sequence ID" value="NC_047902.1"/>
</dbReference>
<protein>
    <submittedName>
        <fullName evidence="2">Uncharacterized protein</fullName>
    </submittedName>
</protein>
<reference evidence="3" key="1">
    <citation type="submission" date="2017-11" db="EMBL/GenBank/DDBJ databases">
        <title>Genome sequence and characterization of the novel virulent phage PMBT3 infecting Pseudomonas sp.</title>
        <authorList>
            <person name="Koberg S."/>
            <person name="Brinks E."/>
            <person name="Heller K.J."/>
            <person name="Neve H."/>
            <person name="Franz C.M.A.P."/>
        </authorList>
    </citation>
    <scope>NUCLEOTIDE SEQUENCE [LARGE SCALE GENOMIC DNA]</scope>
</reference>
<proteinExistence type="predicted"/>
<dbReference type="Proteomes" id="UP000240704">
    <property type="component" value="Segment"/>
</dbReference>
<keyword evidence="3" id="KW-1185">Reference proteome</keyword>
<evidence type="ECO:0000313" key="2">
    <source>
        <dbReference type="EMBL" id="AUM59636.1"/>
    </source>
</evidence>